<dbReference type="EMBL" id="JBFPJR010000023">
    <property type="protein sequence ID" value="MEX0428636.1"/>
    <property type="molecule type" value="Genomic_DNA"/>
</dbReference>
<reference evidence="4 5" key="1">
    <citation type="submission" date="2024-07" db="EMBL/GenBank/DDBJ databases">
        <authorList>
            <person name="Lee S."/>
            <person name="Kang M."/>
        </authorList>
    </citation>
    <scope>NUCLEOTIDE SEQUENCE [LARGE SCALE GENOMIC DNA]</scope>
    <source>
        <strain evidence="4 5">DS6</strain>
    </source>
</reference>
<proteinExistence type="predicted"/>
<gene>
    <name evidence="4" type="ORF">AB3X52_13480</name>
</gene>
<evidence type="ECO:0000259" key="3">
    <source>
        <dbReference type="PROSITE" id="PS50901"/>
    </source>
</evidence>
<accession>A0ABV3T0B4</accession>
<dbReference type="InterPro" id="IPR002543">
    <property type="entry name" value="FtsK_dom"/>
</dbReference>
<comment type="caution">
    <text evidence="4">The sequence shown here is derived from an EMBL/GenBank/DDBJ whole genome shotgun (WGS) entry which is preliminary data.</text>
</comment>
<dbReference type="RefSeq" id="WP_367994607.1">
    <property type="nucleotide sequence ID" value="NZ_JBFPJR010000023.1"/>
</dbReference>
<evidence type="ECO:0000313" key="5">
    <source>
        <dbReference type="Proteomes" id="UP001556631"/>
    </source>
</evidence>
<dbReference type="PROSITE" id="PS50901">
    <property type="entry name" value="FTSK"/>
    <property type="match status" value="1"/>
</dbReference>
<feature type="domain" description="FtsK" evidence="3">
    <location>
        <begin position="39"/>
        <end position="221"/>
    </location>
</feature>
<evidence type="ECO:0000313" key="4">
    <source>
        <dbReference type="EMBL" id="MEX0428636.1"/>
    </source>
</evidence>
<name>A0ABV3T0B4_9ACTN</name>
<organism evidence="4 5">
    <name type="scientific">Nocardioides eburneus</name>
    <dbReference type="NCBI Taxonomy" id="3231482"/>
    <lineage>
        <taxon>Bacteria</taxon>
        <taxon>Bacillati</taxon>
        <taxon>Actinomycetota</taxon>
        <taxon>Actinomycetes</taxon>
        <taxon>Propionibacteriales</taxon>
        <taxon>Nocardioidaceae</taxon>
        <taxon>Nocardioides</taxon>
    </lineage>
</organism>
<dbReference type="Gene3D" id="3.40.50.300">
    <property type="entry name" value="P-loop containing nucleotide triphosphate hydrolases"/>
    <property type="match status" value="1"/>
</dbReference>
<evidence type="ECO:0000256" key="2">
    <source>
        <dbReference type="SAM" id="MobiDB-lite"/>
    </source>
</evidence>
<protein>
    <submittedName>
        <fullName evidence="4">FtsK/SpoIIIE domain-containing protein</fullName>
    </submittedName>
</protein>
<dbReference type="Pfam" id="PF01580">
    <property type="entry name" value="FtsK_SpoIIIE"/>
    <property type="match status" value="1"/>
</dbReference>
<keyword evidence="5" id="KW-1185">Reference proteome</keyword>
<evidence type="ECO:0000256" key="1">
    <source>
        <dbReference type="PROSITE-ProRule" id="PRU00289"/>
    </source>
</evidence>
<dbReference type="InterPro" id="IPR027417">
    <property type="entry name" value="P-loop_NTPase"/>
</dbReference>
<feature type="binding site" evidence="1">
    <location>
        <begin position="57"/>
        <end position="64"/>
    </location>
    <ligand>
        <name>ATP</name>
        <dbReference type="ChEBI" id="CHEBI:30616"/>
    </ligand>
</feature>
<keyword evidence="1" id="KW-0547">Nucleotide-binding</keyword>
<feature type="region of interest" description="Disordered" evidence="2">
    <location>
        <begin position="1"/>
        <end position="34"/>
    </location>
</feature>
<keyword evidence="1" id="KW-0067">ATP-binding</keyword>
<dbReference type="Proteomes" id="UP001556631">
    <property type="component" value="Unassembled WGS sequence"/>
</dbReference>
<dbReference type="SUPFAM" id="SSF52540">
    <property type="entry name" value="P-loop containing nucleoside triphosphate hydrolases"/>
    <property type="match status" value="1"/>
</dbReference>
<sequence>MHTHTPRCHQCASSRRRSPSATSPTEAPGQLPIGITGDHRAVVLNLEGADPHLMVFGDNESGKSATLRLLIQQATRGRTGDQVAIAAIDYRRAHMDDISESHVVGYATTNENASKLAQELHGELSKRLPPADLPRQRLVDRDWWRGPELYVVVDDYELVATQAGNPLSPLAPLLPYARDIGLHLIVARRMGGAARAIFDPILQPLIELGTPTLLHSGDRAEGRFIHSTAPQFLPPGRALYVARGRIAVPVQIAMP</sequence>